<feature type="transmembrane region" description="Helical" evidence="1">
    <location>
        <begin position="122"/>
        <end position="146"/>
    </location>
</feature>
<sequence>MFHARRGFVLYRDMLGSRLNKTEFTSCSIRVVFPIMLNQLIPRIGFGPAVRATAYIVLGCVTIGLALMRAQCKPANIKLFFADISYMSTEVGALITTFGFYFPIIFLQLHSVQHQVDDSDNVVFYAVIVIMNCRRIIATTFLIYTVHTTSLLEQRFGPS</sequence>
<dbReference type="AlphaFoldDB" id="A0A8H5CVP2"/>
<feature type="transmembrane region" description="Helical" evidence="1">
    <location>
        <begin position="52"/>
        <end position="70"/>
    </location>
</feature>
<reference evidence="2 3" key="1">
    <citation type="journal article" date="2020" name="ISME J.">
        <title>Uncovering the hidden diversity of litter-decomposition mechanisms in mushroom-forming fungi.</title>
        <authorList>
            <person name="Floudas D."/>
            <person name="Bentzer J."/>
            <person name="Ahren D."/>
            <person name="Johansson T."/>
            <person name="Persson P."/>
            <person name="Tunlid A."/>
        </authorList>
    </citation>
    <scope>NUCLEOTIDE SEQUENCE [LARGE SCALE GENOMIC DNA]</scope>
    <source>
        <strain evidence="2 3">CBS 291.85</strain>
    </source>
</reference>
<dbReference type="OrthoDB" id="6499973at2759"/>
<protein>
    <submittedName>
        <fullName evidence="2">Uncharacterized protein</fullName>
    </submittedName>
</protein>
<evidence type="ECO:0000256" key="1">
    <source>
        <dbReference type="SAM" id="Phobius"/>
    </source>
</evidence>
<evidence type="ECO:0000313" key="3">
    <source>
        <dbReference type="Proteomes" id="UP000559256"/>
    </source>
</evidence>
<keyword evidence="3" id="KW-1185">Reference proteome</keyword>
<name>A0A8H5CVP2_9AGAR</name>
<dbReference type="EMBL" id="JAACJM010000087">
    <property type="protein sequence ID" value="KAF5348204.1"/>
    <property type="molecule type" value="Genomic_DNA"/>
</dbReference>
<evidence type="ECO:0000313" key="2">
    <source>
        <dbReference type="EMBL" id="KAF5348204.1"/>
    </source>
</evidence>
<organism evidence="2 3">
    <name type="scientific">Tetrapyrgos nigripes</name>
    <dbReference type="NCBI Taxonomy" id="182062"/>
    <lineage>
        <taxon>Eukaryota</taxon>
        <taxon>Fungi</taxon>
        <taxon>Dikarya</taxon>
        <taxon>Basidiomycota</taxon>
        <taxon>Agaricomycotina</taxon>
        <taxon>Agaricomycetes</taxon>
        <taxon>Agaricomycetidae</taxon>
        <taxon>Agaricales</taxon>
        <taxon>Marasmiineae</taxon>
        <taxon>Marasmiaceae</taxon>
        <taxon>Tetrapyrgos</taxon>
    </lineage>
</organism>
<dbReference type="Proteomes" id="UP000559256">
    <property type="component" value="Unassembled WGS sequence"/>
</dbReference>
<comment type="caution">
    <text evidence="2">The sequence shown here is derived from an EMBL/GenBank/DDBJ whole genome shotgun (WGS) entry which is preliminary data.</text>
</comment>
<gene>
    <name evidence="2" type="ORF">D9758_014641</name>
</gene>
<keyword evidence="1" id="KW-0812">Transmembrane</keyword>
<keyword evidence="1" id="KW-1133">Transmembrane helix</keyword>
<feature type="transmembrane region" description="Helical" evidence="1">
    <location>
        <begin position="91"/>
        <end position="110"/>
    </location>
</feature>
<accession>A0A8H5CVP2</accession>
<proteinExistence type="predicted"/>
<keyword evidence="1" id="KW-0472">Membrane</keyword>